<sequence>MSSPLLLADQHNYYMTHTTPPPKTGNQYASSPLPSPPLSLARSFKPKLPAIFDRSSAGYFFAPYQSLKQSVEPCIDQNEYDGTVNDGFELKPISNIPKAQTQILPSIQQIVTPSNSPSPKSQTSHVLRKRSSNEFHDSSSCTTRSDSPNSRPSSRKGSIASILNVEDCAKYSESTDSTVKSENDIVIQIYVPETQNAGPTAIHAPRGRPPHNISGNRKRRMTTSGFAYNSSTADTIEQQHTPKRYRSETSNSVYVEESSITAPLASQQQQRAVGLRHFSQQVCKKVREKQVTTYNAVADELAADIQTFSDGQYDQKNIRRRVYDALNVLMAMGIIAKDRKEIRWLGLAGIDNPSSKAATEKLSDRVVEETKVLEVGS</sequence>
<evidence type="ECO:0000259" key="3">
    <source>
        <dbReference type="SMART" id="SM01372"/>
    </source>
</evidence>
<organism evidence="4 5">
    <name type="scientific">Mortierella isabellina</name>
    <name type="common">Filamentous fungus</name>
    <name type="synonym">Umbelopsis isabellina</name>
    <dbReference type="NCBI Taxonomy" id="91625"/>
    <lineage>
        <taxon>Eukaryota</taxon>
        <taxon>Fungi</taxon>
        <taxon>Fungi incertae sedis</taxon>
        <taxon>Mucoromycota</taxon>
        <taxon>Mucoromycotina</taxon>
        <taxon>Umbelopsidomycetes</taxon>
        <taxon>Umbelopsidales</taxon>
        <taxon>Umbelopsidaceae</taxon>
        <taxon>Umbelopsis</taxon>
    </lineage>
</organism>
<evidence type="ECO:0000256" key="1">
    <source>
        <dbReference type="RuleBase" id="RU003796"/>
    </source>
</evidence>
<feature type="region of interest" description="Disordered" evidence="2">
    <location>
        <begin position="14"/>
        <end position="35"/>
    </location>
</feature>
<proteinExistence type="inferred from homology"/>
<dbReference type="InterPro" id="IPR036388">
    <property type="entry name" value="WH-like_DNA-bd_sf"/>
</dbReference>
<dbReference type="FunFam" id="1.10.10.10:FF:000360">
    <property type="entry name" value="Transcription factor Dp-1, a"/>
    <property type="match status" value="1"/>
</dbReference>
<comment type="similarity">
    <text evidence="1">Belongs to the E2F/DP family.</text>
</comment>
<dbReference type="InterPro" id="IPR036390">
    <property type="entry name" value="WH_DNA-bd_sf"/>
</dbReference>
<dbReference type="PANTHER" id="PTHR12548">
    <property type="entry name" value="TRANSCRIPTION FACTOR DP"/>
    <property type="match status" value="1"/>
</dbReference>
<accession>A0A8H7PDE7</accession>
<dbReference type="OrthoDB" id="552115at2759"/>
<dbReference type="GO" id="GO:0005634">
    <property type="term" value="C:nucleus"/>
    <property type="evidence" value="ECO:0007669"/>
    <property type="project" value="UniProtKB-SubCell"/>
</dbReference>
<keyword evidence="5" id="KW-1185">Reference proteome</keyword>
<feature type="region of interest" description="Disordered" evidence="2">
    <location>
        <begin position="197"/>
        <end position="218"/>
    </location>
</feature>
<comment type="subcellular location">
    <subcellularLocation>
        <location evidence="1">Nucleus</location>
    </subcellularLocation>
</comment>
<dbReference type="EMBL" id="JAEPQZ010000019">
    <property type="protein sequence ID" value="KAG2171842.1"/>
    <property type="molecule type" value="Genomic_DNA"/>
</dbReference>
<dbReference type="GO" id="GO:0000977">
    <property type="term" value="F:RNA polymerase II transcription regulatory region sequence-specific DNA binding"/>
    <property type="evidence" value="ECO:0007669"/>
    <property type="project" value="TreeGrafter"/>
</dbReference>
<dbReference type="SMART" id="SM01372">
    <property type="entry name" value="E2F_TDP"/>
    <property type="match status" value="1"/>
</dbReference>
<comment type="caution">
    <text evidence="4">The sequence shown here is derived from an EMBL/GenBank/DDBJ whole genome shotgun (WGS) entry which is preliminary data.</text>
</comment>
<evidence type="ECO:0000313" key="5">
    <source>
        <dbReference type="Proteomes" id="UP000654370"/>
    </source>
</evidence>
<feature type="compositionally biased region" description="Polar residues" evidence="2">
    <location>
        <begin position="110"/>
        <end position="125"/>
    </location>
</feature>
<dbReference type="AlphaFoldDB" id="A0A8H7PDE7"/>
<keyword evidence="1" id="KW-0805">Transcription regulation</keyword>
<dbReference type="InterPro" id="IPR015648">
    <property type="entry name" value="Transcrpt_fac_DP"/>
</dbReference>
<gene>
    <name evidence="4" type="ORF">INT43_008222</name>
</gene>
<dbReference type="PANTHER" id="PTHR12548:SF9">
    <property type="entry name" value="TRANSCRIPTION FACTOR DP"/>
    <property type="match status" value="1"/>
</dbReference>
<protein>
    <recommendedName>
        <fullName evidence="3">E2F/DP family winged-helix DNA-binding domain-containing protein</fullName>
    </recommendedName>
</protein>
<feature type="domain" description="E2F/DP family winged-helix DNA-binding" evidence="3">
    <location>
        <begin position="270"/>
        <end position="346"/>
    </location>
</feature>
<evidence type="ECO:0000313" key="4">
    <source>
        <dbReference type="EMBL" id="KAG2171842.1"/>
    </source>
</evidence>
<dbReference type="GO" id="GO:0005667">
    <property type="term" value="C:transcription regulator complex"/>
    <property type="evidence" value="ECO:0007669"/>
    <property type="project" value="InterPro"/>
</dbReference>
<dbReference type="Proteomes" id="UP000654370">
    <property type="component" value="Unassembled WGS sequence"/>
</dbReference>
<name>A0A8H7PDE7_MORIS</name>
<evidence type="ECO:0000256" key="2">
    <source>
        <dbReference type="SAM" id="MobiDB-lite"/>
    </source>
</evidence>
<dbReference type="Gene3D" id="1.10.10.10">
    <property type="entry name" value="Winged helix-like DNA-binding domain superfamily/Winged helix DNA-binding domain"/>
    <property type="match status" value="1"/>
</dbReference>
<keyword evidence="1" id="KW-0804">Transcription</keyword>
<reference evidence="4" key="1">
    <citation type="submission" date="2020-12" db="EMBL/GenBank/DDBJ databases">
        <title>Metabolic potential, ecology and presence of endohyphal bacteria is reflected in genomic diversity of Mucoromycotina.</title>
        <authorList>
            <person name="Muszewska A."/>
            <person name="Okrasinska A."/>
            <person name="Steczkiewicz K."/>
            <person name="Drgas O."/>
            <person name="Orlowska M."/>
            <person name="Perlinska-Lenart U."/>
            <person name="Aleksandrzak-Piekarczyk T."/>
            <person name="Szatraj K."/>
            <person name="Zielenkiewicz U."/>
            <person name="Pilsyk S."/>
            <person name="Malc E."/>
            <person name="Mieczkowski P."/>
            <person name="Kruszewska J.S."/>
            <person name="Biernat P."/>
            <person name="Pawlowska J."/>
        </authorList>
    </citation>
    <scope>NUCLEOTIDE SEQUENCE</scope>
    <source>
        <strain evidence="4">WA0000067209</strain>
    </source>
</reference>
<dbReference type="GO" id="GO:0051726">
    <property type="term" value="P:regulation of cell cycle"/>
    <property type="evidence" value="ECO:0007669"/>
    <property type="project" value="InterPro"/>
</dbReference>
<dbReference type="Pfam" id="PF02319">
    <property type="entry name" value="WHD_E2F_TDP"/>
    <property type="match status" value="1"/>
</dbReference>
<dbReference type="SUPFAM" id="SSF46785">
    <property type="entry name" value="Winged helix' DNA-binding domain"/>
    <property type="match status" value="1"/>
</dbReference>
<keyword evidence="1" id="KW-0539">Nucleus</keyword>
<keyword evidence="1" id="KW-0238">DNA-binding</keyword>
<feature type="compositionally biased region" description="Polar residues" evidence="2">
    <location>
        <begin position="14"/>
        <end position="29"/>
    </location>
</feature>
<feature type="region of interest" description="Disordered" evidence="2">
    <location>
        <begin position="110"/>
        <end position="159"/>
    </location>
</feature>
<dbReference type="GO" id="GO:0000981">
    <property type="term" value="F:DNA-binding transcription factor activity, RNA polymerase II-specific"/>
    <property type="evidence" value="ECO:0007669"/>
    <property type="project" value="TreeGrafter"/>
</dbReference>
<dbReference type="InterPro" id="IPR003316">
    <property type="entry name" value="E2F_WHTH_DNA-bd_dom"/>
</dbReference>